<dbReference type="PANTHER" id="PTHR33360:SF2">
    <property type="entry name" value="TRANSPOSASE FOR INSERTION SEQUENCE ELEMENT IS200"/>
    <property type="match status" value="1"/>
</dbReference>
<evidence type="ECO:0000313" key="2">
    <source>
        <dbReference type="EMBL" id="BAH53803.1"/>
    </source>
</evidence>
<dbReference type="Gene3D" id="3.30.70.1290">
    <property type="entry name" value="Transposase IS200-like"/>
    <property type="match status" value="1"/>
</dbReference>
<evidence type="ECO:0000259" key="1">
    <source>
        <dbReference type="SMART" id="SM01321"/>
    </source>
</evidence>
<organism evidence="2 3">
    <name type="scientific">Rhodococcus opacus (strain B4)</name>
    <dbReference type="NCBI Taxonomy" id="632772"/>
    <lineage>
        <taxon>Bacteria</taxon>
        <taxon>Bacillati</taxon>
        <taxon>Actinomycetota</taxon>
        <taxon>Actinomycetes</taxon>
        <taxon>Mycobacteriales</taxon>
        <taxon>Nocardiaceae</taxon>
        <taxon>Rhodococcus</taxon>
    </lineage>
</organism>
<dbReference type="SMART" id="SM01321">
    <property type="entry name" value="Y1_Tnp"/>
    <property type="match status" value="1"/>
</dbReference>
<dbReference type="EMBL" id="AP011115">
    <property type="protein sequence ID" value="BAH53803.1"/>
    <property type="molecule type" value="Genomic_DNA"/>
</dbReference>
<dbReference type="PANTHER" id="PTHR33360">
    <property type="entry name" value="TRANSPOSASE FOR INSERTION SEQUENCE ELEMENT IS200"/>
    <property type="match status" value="1"/>
</dbReference>
<evidence type="ECO:0000313" key="3">
    <source>
        <dbReference type="Proteomes" id="UP000002212"/>
    </source>
</evidence>
<dbReference type="Pfam" id="PF01797">
    <property type="entry name" value="Y1_Tnp"/>
    <property type="match status" value="1"/>
</dbReference>
<dbReference type="OrthoDB" id="9798161at2"/>
<dbReference type="Proteomes" id="UP000002212">
    <property type="component" value="Chromosome"/>
</dbReference>
<dbReference type="InterPro" id="IPR036515">
    <property type="entry name" value="Transposase_17_sf"/>
</dbReference>
<dbReference type="GO" id="GO:0003677">
    <property type="term" value="F:DNA binding"/>
    <property type="evidence" value="ECO:0007669"/>
    <property type="project" value="InterPro"/>
</dbReference>
<dbReference type="SUPFAM" id="SSF143422">
    <property type="entry name" value="Transposase IS200-like"/>
    <property type="match status" value="1"/>
</dbReference>
<feature type="domain" description="Transposase IS200-like" evidence="1">
    <location>
        <begin position="14"/>
        <end position="134"/>
    </location>
</feature>
<dbReference type="KEGG" id="rop:ROP_55560"/>
<name>C1AWN0_RHOOB</name>
<dbReference type="HOGENOM" id="CLU_101320_2_1_11"/>
<protein>
    <submittedName>
        <fullName evidence="2">Putative transposase</fullName>
    </submittedName>
</protein>
<dbReference type="GO" id="GO:0006313">
    <property type="term" value="P:DNA transposition"/>
    <property type="evidence" value="ECO:0007669"/>
    <property type="project" value="InterPro"/>
</dbReference>
<dbReference type="STRING" id="632772.ROP_55560"/>
<proteinExistence type="predicted"/>
<sequence>MSEYDDIRTGRNCTFALHAHLVFVTKYRHRVFSDKHLSRMEEIMRAVCEDFECELVEFNGEATHVHLLVNFPPKVAVSRLVNSLKGVSSRRMRQEFPELVRHYWRAQRLWSGSYFAGSVGGAPISILRQYIEQQHRPA</sequence>
<dbReference type="AlphaFoldDB" id="C1AWN0"/>
<reference evidence="2 3" key="1">
    <citation type="submission" date="2009-03" db="EMBL/GenBank/DDBJ databases">
        <title>Comparison of the complete genome sequences of Rhodococcus erythropolis PR4 and Rhodococcus opacus B4.</title>
        <authorList>
            <person name="Takarada H."/>
            <person name="Sekine M."/>
            <person name="Hosoyama A."/>
            <person name="Yamada R."/>
            <person name="Fujisawa T."/>
            <person name="Omata S."/>
            <person name="Shimizu A."/>
            <person name="Tsukatani N."/>
            <person name="Tanikawa S."/>
            <person name="Fujita N."/>
            <person name="Harayama S."/>
        </authorList>
    </citation>
    <scope>NUCLEOTIDE SEQUENCE [LARGE SCALE GENOMIC DNA]</scope>
    <source>
        <strain evidence="2 3">B4</strain>
    </source>
</reference>
<gene>
    <name evidence="2" type="ordered locus">ROP_55560</name>
</gene>
<dbReference type="PATRIC" id="fig|632772.20.peg.5804"/>
<accession>C1AWN0</accession>
<dbReference type="InterPro" id="IPR002686">
    <property type="entry name" value="Transposase_17"/>
</dbReference>
<dbReference type="GO" id="GO:0004803">
    <property type="term" value="F:transposase activity"/>
    <property type="evidence" value="ECO:0007669"/>
    <property type="project" value="InterPro"/>
</dbReference>
<dbReference type="NCBIfam" id="NF033573">
    <property type="entry name" value="transpos_IS200"/>
    <property type="match status" value="1"/>
</dbReference>
<dbReference type="RefSeq" id="WP_015889302.1">
    <property type="nucleotide sequence ID" value="NC_012522.1"/>
</dbReference>